<dbReference type="PANTHER" id="PTHR16036">
    <property type="entry name" value="ANKYRIN REPEAT AND ZINC FINGER DOMAIN-CONTAINING PROTEIN 1"/>
    <property type="match status" value="1"/>
</dbReference>
<accession>A0A9P5Y440</accession>
<dbReference type="GO" id="GO:0004519">
    <property type="term" value="F:endonuclease activity"/>
    <property type="evidence" value="ECO:0007669"/>
    <property type="project" value="UniProtKB-KW"/>
</dbReference>
<dbReference type="GO" id="GO:0016787">
    <property type="term" value="F:hydrolase activity"/>
    <property type="evidence" value="ECO:0007669"/>
    <property type="project" value="UniProtKB-KW"/>
</dbReference>
<dbReference type="GO" id="GO:0036503">
    <property type="term" value="P:ERAD pathway"/>
    <property type="evidence" value="ECO:0007669"/>
    <property type="project" value="TreeGrafter"/>
</dbReference>
<evidence type="ECO:0000256" key="1">
    <source>
        <dbReference type="ARBA" id="ARBA00004496"/>
    </source>
</evidence>
<keyword evidence="8" id="KW-0040">ANK repeat</keyword>
<keyword evidence="9" id="KW-0175">Coiled coil</keyword>
<reference evidence="13" key="1">
    <citation type="submission" date="2020-11" db="EMBL/GenBank/DDBJ databases">
        <authorList>
            <consortium name="DOE Joint Genome Institute"/>
            <person name="Ahrendt S."/>
            <person name="Riley R."/>
            <person name="Andreopoulos W."/>
            <person name="Labutti K."/>
            <person name="Pangilinan J."/>
            <person name="Ruiz-Duenas F.J."/>
            <person name="Barrasa J.M."/>
            <person name="Sanchez-Garcia M."/>
            <person name="Camarero S."/>
            <person name="Miyauchi S."/>
            <person name="Serrano A."/>
            <person name="Linde D."/>
            <person name="Babiker R."/>
            <person name="Drula E."/>
            <person name="Ayuso-Fernandez I."/>
            <person name="Pacheco R."/>
            <person name="Padilla G."/>
            <person name="Ferreira P."/>
            <person name="Barriuso J."/>
            <person name="Kellner H."/>
            <person name="Castanera R."/>
            <person name="Alfaro M."/>
            <person name="Ramirez L."/>
            <person name="Pisabarro A.G."/>
            <person name="Kuo A."/>
            <person name="Tritt A."/>
            <person name="Lipzen A."/>
            <person name="He G."/>
            <person name="Yan M."/>
            <person name="Ng V."/>
            <person name="Cullen D."/>
            <person name="Martin F."/>
            <person name="Rosso M.-N."/>
            <person name="Henrissat B."/>
            <person name="Hibbett D."/>
            <person name="Martinez A.T."/>
            <person name="Grigoriev I.V."/>
        </authorList>
    </citation>
    <scope>NUCLEOTIDE SEQUENCE</scope>
    <source>
        <strain evidence="13">CBS 247.69</strain>
    </source>
</reference>
<dbReference type="PROSITE" id="PS52044">
    <property type="entry name" value="VLRF1"/>
    <property type="match status" value="1"/>
</dbReference>
<evidence type="ECO:0000256" key="2">
    <source>
        <dbReference type="ARBA" id="ARBA00009262"/>
    </source>
</evidence>
<protein>
    <recommendedName>
        <fullName evidence="12">VLRF1 domain-containing protein</fullName>
    </recommendedName>
</protein>
<evidence type="ECO:0000256" key="10">
    <source>
        <dbReference type="PROSITE-ProRule" id="PRU01389"/>
    </source>
</evidence>
<keyword evidence="4 10" id="KW-0540">Nuclease</keyword>
<comment type="domain">
    <text evidence="10">The VLRF1 domain mediates binding to the 60S ribosomal subunit.</text>
</comment>
<keyword evidence="6 10" id="KW-0255">Endonuclease</keyword>
<dbReference type="Proteomes" id="UP000807353">
    <property type="component" value="Unassembled WGS sequence"/>
</dbReference>
<evidence type="ECO:0000256" key="5">
    <source>
        <dbReference type="ARBA" id="ARBA00022737"/>
    </source>
</evidence>
<feature type="compositionally biased region" description="Basic and acidic residues" evidence="11">
    <location>
        <begin position="554"/>
        <end position="563"/>
    </location>
</feature>
<dbReference type="InterPro" id="IPR047139">
    <property type="entry name" value="ANKZ1/VMS1"/>
</dbReference>
<dbReference type="InterPro" id="IPR041175">
    <property type="entry name" value="VLRF1/Vms1"/>
</dbReference>
<evidence type="ECO:0000256" key="6">
    <source>
        <dbReference type="ARBA" id="ARBA00022759"/>
    </source>
</evidence>
<evidence type="ECO:0000256" key="11">
    <source>
        <dbReference type="SAM" id="MobiDB-lite"/>
    </source>
</evidence>
<feature type="region of interest" description="Disordered" evidence="11">
    <location>
        <begin position="22"/>
        <end position="45"/>
    </location>
</feature>
<feature type="region of interest" description="Disordered" evidence="11">
    <location>
        <begin position="553"/>
        <end position="614"/>
    </location>
</feature>
<keyword evidence="14" id="KW-1185">Reference proteome</keyword>
<evidence type="ECO:0000313" key="13">
    <source>
        <dbReference type="EMBL" id="KAF9462948.1"/>
    </source>
</evidence>
<sequence>MHLHPQYHIYALPTALVDTLTPRSLVDNTPPRSPTPEQATTVAPSGPRTCNICLGVTFVDLEAQRAHFRSDWHRYNVKTRLAGGSLVDDVAFAQLIDDLEDSLSGSASSEDEDDSQDSDMVNTLMNKTRLLPRPASPDDALRHAPQTALAWFHSAPSTQIGIYKAVFSNPKDPSSYLSELHDMQLSGDDGRIWALFMVAGGHFAGAVVRVSSLNDENVAVGVNPRKKKSKIPRSDVEVLRHKTFHRYTTRRKQGGSQSLNDNAKGNANSAGAQLRRYGEQALREDIRGLMSEWAEDVSTCDRIWIRASSSNRKIFFDYGAAIISKGDERLRTFPFPTRRPTQSEVSRCLLELTKAKVSYLTEDALRARDEAYLTSISKPKVIASVPILELEKPKQPKLSKEEEILREKWLRLIEMVKKDRVEPLKAFWERESSGFGSVDVPIPAWASEQRATLLQLSAQVGSEEVTRWLLEEAQADPTIPLAYARPSGQEMEDQDYASEVSDIPVSLSRGSYRVAYDLARSKGVRDVFRRCANAHPDRWDWYGAARVPSALNKQMEDERDEKKKLRRKGLKERVKEREAREREKVKEQLPVDQKKDSAWRQEPPSTLSSHRLGGVIDAAEGVAGLTPEMRAKVERERRARAAEARVKVLGTK</sequence>
<evidence type="ECO:0000256" key="3">
    <source>
        <dbReference type="ARBA" id="ARBA00022490"/>
    </source>
</evidence>
<comment type="subcellular location">
    <subcellularLocation>
        <location evidence="1">Cytoplasm</location>
    </subcellularLocation>
</comment>
<evidence type="ECO:0000313" key="14">
    <source>
        <dbReference type="Proteomes" id="UP000807353"/>
    </source>
</evidence>
<dbReference type="GO" id="GO:0005737">
    <property type="term" value="C:cytoplasm"/>
    <property type="evidence" value="ECO:0007669"/>
    <property type="project" value="UniProtKB-SubCell"/>
</dbReference>
<feature type="compositionally biased region" description="Basic and acidic residues" evidence="11">
    <location>
        <begin position="571"/>
        <end position="599"/>
    </location>
</feature>
<dbReference type="OrthoDB" id="429841at2759"/>
<keyword evidence="3 10" id="KW-0963">Cytoplasm</keyword>
<feature type="active site" evidence="10">
    <location>
        <position position="257"/>
    </location>
</feature>
<dbReference type="AlphaFoldDB" id="A0A9P5Y440"/>
<comment type="similarity">
    <text evidence="2 10">Belongs to the ANKZF1/VMS1 family.</text>
</comment>
<name>A0A9P5Y440_9AGAR</name>
<evidence type="ECO:0000256" key="8">
    <source>
        <dbReference type="ARBA" id="ARBA00023043"/>
    </source>
</evidence>
<keyword evidence="5" id="KW-0677">Repeat</keyword>
<gene>
    <name evidence="13" type="ORF">BDZ94DRAFT_1260234</name>
</gene>
<evidence type="ECO:0000259" key="12">
    <source>
        <dbReference type="PROSITE" id="PS52044"/>
    </source>
</evidence>
<evidence type="ECO:0000256" key="7">
    <source>
        <dbReference type="ARBA" id="ARBA00022801"/>
    </source>
</evidence>
<dbReference type="PANTHER" id="PTHR16036:SF2">
    <property type="entry name" value="TRNA ENDONUCLEASE ANKZF1"/>
    <property type="match status" value="1"/>
</dbReference>
<feature type="domain" description="VLRF1" evidence="12">
    <location>
        <begin position="189"/>
        <end position="355"/>
    </location>
</feature>
<dbReference type="Pfam" id="PF18826">
    <property type="entry name" value="bVLRF1"/>
    <property type="match status" value="1"/>
</dbReference>
<proteinExistence type="inferred from homology"/>
<dbReference type="EMBL" id="MU150267">
    <property type="protein sequence ID" value="KAF9462948.1"/>
    <property type="molecule type" value="Genomic_DNA"/>
</dbReference>
<feature type="region of interest" description="Disordered" evidence="11">
    <location>
        <begin position="248"/>
        <end position="272"/>
    </location>
</feature>
<keyword evidence="7 10" id="KW-0378">Hydrolase</keyword>
<organism evidence="13 14">
    <name type="scientific">Collybia nuda</name>
    <dbReference type="NCBI Taxonomy" id="64659"/>
    <lineage>
        <taxon>Eukaryota</taxon>
        <taxon>Fungi</taxon>
        <taxon>Dikarya</taxon>
        <taxon>Basidiomycota</taxon>
        <taxon>Agaricomycotina</taxon>
        <taxon>Agaricomycetes</taxon>
        <taxon>Agaricomycetidae</taxon>
        <taxon>Agaricales</taxon>
        <taxon>Tricholomatineae</taxon>
        <taxon>Clitocybaceae</taxon>
        <taxon>Collybia</taxon>
    </lineage>
</organism>
<evidence type="ECO:0000256" key="4">
    <source>
        <dbReference type="ARBA" id="ARBA00022722"/>
    </source>
</evidence>
<comment type="caution">
    <text evidence="13">The sequence shown here is derived from an EMBL/GenBank/DDBJ whole genome shotgun (WGS) entry which is preliminary data.</text>
</comment>
<feature type="compositionally biased region" description="Polar residues" evidence="11">
    <location>
        <begin position="254"/>
        <end position="271"/>
    </location>
</feature>
<evidence type="ECO:0000256" key="9">
    <source>
        <dbReference type="ARBA" id="ARBA00023054"/>
    </source>
</evidence>